<dbReference type="Gene3D" id="3.40.50.1820">
    <property type="entry name" value="alpha/beta hydrolase"/>
    <property type="match status" value="1"/>
</dbReference>
<reference evidence="7 8" key="1">
    <citation type="submission" date="2016-12" db="EMBL/GenBank/DDBJ databases">
        <title>The draft genome sequence of Actinophytocola xinjiangensis.</title>
        <authorList>
            <person name="Wang W."/>
            <person name="Yuan L."/>
        </authorList>
    </citation>
    <scope>NUCLEOTIDE SEQUENCE [LARGE SCALE GENOMIC DNA]</scope>
    <source>
        <strain evidence="7 8">CGMCC 4.4663</strain>
    </source>
</reference>
<feature type="domain" description="AB hydrolase-1" evidence="5">
    <location>
        <begin position="104"/>
        <end position="273"/>
    </location>
</feature>
<dbReference type="PROSITE" id="PS51257">
    <property type="entry name" value="PROKAR_LIPOPROTEIN"/>
    <property type="match status" value="1"/>
</dbReference>
<evidence type="ECO:0000313" key="7">
    <source>
        <dbReference type="EMBL" id="OLF10572.1"/>
    </source>
</evidence>
<evidence type="ECO:0000259" key="6">
    <source>
        <dbReference type="Pfam" id="PF08386"/>
    </source>
</evidence>
<name>A0A7Z0WN23_9PSEU</name>
<dbReference type="Pfam" id="PF00561">
    <property type="entry name" value="Abhydrolase_1"/>
    <property type="match status" value="1"/>
</dbReference>
<feature type="chain" id="PRO_5039132143" evidence="4">
    <location>
        <begin position="31"/>
        <end position="517"/>
    </location>
</feature>
<keyword evidence="2 4" id="KW-0732">Signal</keyword>
<sequence length="517" mass="54095">MGRTNGAGALALRRVAMAVAASALVAGVTACDAAYEEENAAANGTATKSALAWGDCPPTAPGVTRDPRLTCTAVEVPLNHTDPDGRKIDVVVSKLAATGDRRGVLVVNPGGPALPGLDTPGQWAAELPESVVDSYDLVGFDPRGVGHSTPQSCGLEVTDPAGLFPYPAADGSIDANVAVARATAGQCADTIGDDLRYFTTANTARDLDLIREELGEEKISYWGQSYGTYLGAVYSTLHPDRTDRIVLEGNVDPGNVWAGEAARWSKGLADRFPDAAKVAAAQGVLGSTPDEVADAYLALAERLDREPAPVPGTQVSLNGAMLRNVTYALLLDNETLPVLAQVWKTATNIVDGTLTAADADVIKQVFAGAPAVPGVPADNQATMFLALTCGDATWSHDVADYAARVRQDREEWPLTAGMPRNIWPCAFWPEPVEDPVTANDEGPHNVMVLQNHRDHATSWESGVALREALGDRATLVGVDNGGHYVFGAGSACADEATVEFLTGGDLPGDDIECTDVT</sequence>
<dbReference type="GO" id="GO:0016787">
    <property type="term" value="F:hydrolase activity"/>
    <property type="evidence" value="ECO:0007669"/>
    <property type="project" value="UniProtKB-KW"/>
</dbReference>
<comment type="similarity">
    <text evidence="1">Belongs to the peptidase S33 family.</text>
</comment>
<dbReference type="EMBL" id="MSIF01000006">
    <property type="protein sequence ID" value="OLF10572.1"/>
    <property type="molecule type" value="Genomic_DNA"/>
</dbReference>
<comment type="caution">
    <text evidence="7">The sequence shown here is derived from an EMBL/GenBank/DDBJ whole genome shotgun (WGS) entry which is preliminary data.</text>
</comment>
<dbReference type="AlphaFoldDB" id="A0A7Z0WN23"/>
<evidence type="ECO:0000259" key="5">
    <source>
        <dbReference type="Pfam" id="PF00561"/>
    </source>
</evidence>
<dbReference type="InterPro" id="IPR051601">
    <property type="entry name" value="Serine_prot/Carboxylest_S33"/>
</dbReference>
<evidence type="ECO:0000256" key="2">
    <source>
        <dbReference type="ARBA" id="ARBA00022729"/>
    </source>
</evidence>
<organism evidence="7 8">
    <name type="scientific">Actinophytocola xinjiangensis</name>
    <dbReference type="NCBI Taxonomy" id="485602"/>
    <lineage>
        <taxon>Bacteria</taxon>
        <taxon>Bacillati</taxon>
        <taxon>Actinomycetota</taxon>
        <taxon>Actinomycetes</taxon>
        <taxon>Pseudonocardiales</taxon>
        <taxon>Pseudonocardiaceae</taxon>
    </lineage>
</organism>
<dbReference type="Proteomes" id="UP000185696">
    <property type="component" value="Unassembled WGS sequence"/>
</dbReference>
<dbReference type="SUPFAM" id="SSF53474">
    <property type="entry name" value="alpha/beta-Hydrolases"/>
    <property type="match status" value="1"/>
</dbReference>
<dbReference type="OrthoDB" id="4447445at2"/>
<dbReference type="InterPro" id="IPR000073">
    <property type="entry name" value="AB_hydrolase_1"/>
</dbReference>
<gene>
    <name evidence="7" type="ORF">BLA60_15440</name>
</gene>
<feature type="signal peptide" evidence="4">
    <location>
        <begin position="1"/>
        <end position="30"/>
    </location>
</feature>
<protein>
    <submittedName>
        <fullName evidence="7">Transporter</fullName>
    </submittedName>
</protein>
<evidence type="ECO:0000256" key="1">
    <source>
        <dbReference type="ARBA" id="ARBA00010088"/>
    </source>
</evidence>
<proteinExistence type="inferred from homology"/>
<dbReference type="PANTHER" id="PTHR43248">
    <property type="entry name" value="2-SUCCINYL-6-HYDROXY-2,4-CYCLOHEXADIENE-1-CARBOXYLATE SYNTHASE"/>
    <property type="match status" value="1"/>
</dbReference>
<dbReference type="PANTHER" id="PTHR43248:SF29">
    <property type="entry name" value="TRIPEPTIDYL AMINOPEPTIDASE"/>
    <property type="match status" value="1"/>
</dbReference>
<evidence type="ECO:0000256" key="4">
    <source>
        <dbReference type="SAM" id="SignalP"/>
    </source>
</evidence>
<dbReference type="InterPro" id="IPR013595">
    <property type="entry name" value="Pept_S33_TAP-like_C"/>
</dbReference>
<evidence type="ECO:0000256" key="3">
    <source>
        <dbReference type="ARBA" id="ARBA00022801"/>
    </source>
</evidence>
<accession>A0A7Z0WN23</accession>
<dbReference type="RefSeq" id="WP_075133561.1">
    <property type="nucleotide sequence ID" value="NZ_MSIF01000006.1"/>
</dbReference>
<keyword evidence="8" id="KW-1185">Reference proteome</keyword>
<keyword evidence="3" id="KW-0378">Hydrolase</keyword>
<dbReference type="Pfam" id="PF08386">
    <property type="entry name" value="Abhydrolase_4"/>
    <property type="match status" value="1"/>
</dbReference>
<dbReference type="InterPro" id="IPR029058">
    <property type="entry name" value="AB_hydrolase_fold"/>
</dbReference>
<evidence type="ECO:0000313" key="8">
    <source>
        <dbReference type="Proteomes" id="UP000185696"/>
    </source>
</evidence>
<feature type="domain" description="Peptidase S33 tripeptidyl aminopeptidase-like C-terminal" evidence="6">
    <location>
        <begin position="423"/>
        <end position="513"/>
    </location>
</feature>